<evidence type="ECO:0000313" key="5">
    <source>
        <dbReference type="EMBL" id="MFC5297591.1"/>
    </source>
</evidence>
<comment type="subcellular location">
    <subcellularLocation>
        <location evidence="2">Cytoplasm</location>
    </subcellularLocation>
</comment>
<feature type="domain" description="Mur ligase C-terminal" evidence="3">
    <location>
        <begin position="241"/>
        <end position="364"/>
    </location>
</feature>
<dbReference type="PANTHER" id="PTHR23135">
    <property type="entry name" value="MUR LIGASE FAMILY MEMBER"/>
    <property type="match status" value="1"/>
</dbReference>
<keyword evidence="2" id="KW-0131">Cell cycle</keyword>
<dbReference type="InterPro" id="IPR004101">
    <property type="entry name" value="Mur_ligase_C"/>
</dbReference>
<keyword evidence="2" id="KW-0961">Cell wall biogenesis/degradation</keyword>
<dbReference type="SUPFAM" id="SSF53244">
    <property type="entry name" value="MurD-like peptide ligases, peptide-binding domain"/>
    <property type="match status" value="1"/>
</dbReference>
<dbReference type="Pfam" id="PF02875">
    <property type="entry name" value="Mur_ligase_C"/>
    <property type="match status" value="1"/>
</dbReference>
<gene>
    <name evidence="5" type="ORF">ACFPK8_08710</name>
</gene>
<dbReference type="InterPro" id="IPR005761">
    <property type="entry name" value="UDP-N-AcMur-Glu-dNH2Pim_ligase"/>
</dbReference>
<dbReference type="EMBL" id="JBHSLN010000022">
    <property type="protein sequence ID" value="MFC5297591.1"/>
    <property type="molecule type" value="Genomic_DNA"/>
</dbReference>
<keyword evidence="5" id="KW-0436">Ligase</keyword>
<dbReference type="Gene3D" id="3.40.1190.10">
    <property type="entry name" value="Mur-like, catalytic domain"/>
    <property type="match status" value="1"/>
</dbReference>
<feature type="domain" description="Mur ligase central" evidence="4">
    <location>
        <begin position="17"/>
        <end position="219"/>
    </location>
</feature>
<evidence type="ECO:0000256" key="2">
    <source>
        <dbReference type="RuleBase" id="RU004135"/>
    </source>
</evidence>
<keyword evidence="6" id="KW-1185">Reference proteome</keyword>
<reference evidence="6" key="1">
    <citation type="journal article" date="2019" name="Int. J. Syst. Evol. Microbiol.">
        <title>The Global Catalogue of Microorganisms (GCM) 10K type strain sequencing project: providing services to taxonomists for standard genome sequencing and annotation.</title>
        <authorList>
            <consortium name="The Broad Institute Genomics Platform"/>
            <consortium name="The Broad Institute Genome Sequencing Center for Infectious Disease"/>
            <person name="Wu L."/>
            <person name="Ma J."/>
        </authorList>
    </citation>
    <scope>NUCLEOTIDE SEQUENCE [LARGE SCALE GENOMIC DNA]</scope>
    <source>
        <strain evidence="6">CGMCC 1.16455</strain>
    </source>
</reference>
<dbReference type="SUPFAM" id="SSF53623">
    <property type="entry name" value="MurD-like peptide ligases, catalytic domain"/>
    <property type="match status" value="1"/>
</dbReference>
<evidence type="ECO:0000259" key="4">
    <source>
        <dbReference type="Pfam" id="PF08245"/>
    </source>
</evidence>
<evidence type="ECO:0000313" key="6">
    <source>
        <dbReference type="Proteomes" id="UP001595937"/>
    </source>
</evidence>
<keyword evidence="2" id="KW-0133">Cell shape</keyword>
<comment type="caution">
    <text evidence="5">The sequence shown here is derived from an EMBL/GenBank/DDBJ whole genome shotgun (WGS) entry which is preliminary data.</text>
</comment>
<evidence type="ECO:0000256" key="1">
    <source>
        <dbReference type="ARBA" id="ARBA00005898"/>
    </source>
</evidence>
<proteinExistence type="inferred from homology"/>
<dbReference type="GO" id="GO:0008765">
    <property type="term" value="F:UDP-N-acetylmuramoylalanyl-D-glutamate-2,6-diaminopimelate ligase activity"/>
    <property type="evidence" value="ECO:0007669"/>
    <property type="project" value="UniProtKB-EC"/>
</dbReference>
<dbReference type="EC" id="6.3.2.13" evidence="5"/>
<keyword evidence="2" id="KW-0573">Peptidoglycan synthesis</keyword>
<accession>A0ABW0FG92</accession>
<dbReference type="NCBIfam" id="TIGR01085">
    <property type="entry name" value="murE"/>
    <property type="match status" value="1"/>
</dbReference>
<dbReference type="Pfam" id="PF08245">
    <property type="entry name" value="Mur_ligase_M"/>
    <property type="match status" value="1"/>
</dbReference>
<dbReference type="InterPro" id="IPR036615">
    <property type="entry name" value="Mur_ligase_C_dom_sf"/>
</dbReference>
<name>A0ABW0FG92_9MICO</name>
<dbReference type="InterPro" id="IPR013221">
    <property type="entry name" value="Mur_ligase_cen"/>
</dbReference>
<comment type="pathway">
    <text evidence="2">Cell wall biogenesis; peptidoglycan biosynthesis.</text>
</comment>
<comment type="similarity">
    <text evidence="1">Belongs to the MurCDEF family. MurE subfamily.</text>
</comment>
<dbReference type="Proteomes" id="UP001595937">
    <property type="component" value="Unassembled WGS sequence"/>
</dbReference>
<keyword evidence="2" id="KW-0132">Cell division</keyword>
<dbReference type="Gene3D" id="3.90.190.20">
    <property type="entry name" value="Mur ligase, C-terminal domain"/>
    <property type="match status" value="1"/>
</dbReference>
<evidence type="ECO:0000259" key="3">
    <source>
        <dbReference type="Pfam" id="PF02875"/>
    </source>
</evidence>
<sequence length="391" mass="41233">MIQPVNHPVGRPLITAVTGTNGKTSVATATVQLLRVVGWRTAGYDSTGITDVDGALHTARPRRSPDYLPEMIDAQARAGAQAFSLEAFVGILADGLLERVPVDVAVCTGLERDHLDVHGSVEAYWGAKLSLFEQHLRADGIAVIAEDCARRELVEAAVARRGARLLVVGEGGDLSFTPAQEADGRVTGVLTLGGDAYEATLPTVHAIAITNLLLAAAVVVGAGGDPAVVATALADVAPPPGRLEVIAKRRGVTAMVDTAHNPGALRTALLTVRERTEGRLLVVFGAGGERDRAKRPEMGALAADLADLVILTDDNPRREPPGRIRREVRAGCPECLEIPRRRDAIIAALLMAGPGDTVLVAGKGDETEQLVGTRRLPHDDRAVIREAMRSL</sequence>
<dbReference type="InterPro" id="IPR036565">
    <property type="entry name" value="Mur-like_cat_sf"/>
</dbReference>
<dbReference type="PANTHER" id="PTHR23135:SF4">
    <property type="entry name" value="UDP-N-ACETYLMURAMOYL-L-ALANYL-D-GLUTAMATE--2,6-DIAMINOPIMELATE LIGASE MURE HOMOLOG, CHLOROPLASTIC"/>
    <property type="match status" value="1"/>
</dbReference>
<protein>
    <submittedName>
        <fullName evidence="5">Mur ligase family protein</fullName>
        <ecNumber evidence="5">6.3.2.13</ecNumber>
    </submittedName>
</protein>
<organism evidence="5 6">
    <name type="scientific">Brachybacterium tyrofermentans</name>
    <dbReference type="NCBI Taxonomy" id="47848"/>
    <lineage>
        <taxon>Bacteria</taxon>
        <taxon>Bacillati</taxon>
        <taxon>Actinomycetota</taxon>
        <taxon>Actinomycetes</taxon>
        <taxon>Micrococcales</taxon>
        <taxon>Dermabacteraceae</taxon>
        <taxon>Brachybacterium</taxon>
    </lineage>
</organism>
<dbReference type="RefSeq" id="WP_343922110.1">
    <property type="nucleotide sequence ID" value="NZ_BAAAIR010000006.1"/>
</dbReference>
<dbReference type="GeneID" id="303295884"/>